<keyword evidence="8 10" id="KW-0472">Membrane</keyword>
<dbReference type="NCBIfam" id="TIGR00831">
    <property type="entry name" value="a_cpa1"/>
    <property type="match status" value="1"/>
</dbReference>
<feature type="transmembrane region" description="Helical" evidence="10">
    <location>
        <begin position="353"/>
        <end position="378"/>
    </location>
</feature>
<name>A0ABU3H4I4_9BACL</name>
<comment type="function">
    <text evidence="10">Na(+)/H(+) antiporter that extrudes sodium in exchange for external protons.</text>
</comment>
<keyword evidence="5 10" id="KW-1133">Transmembrane helix</keyword>
<evidence type="ECO:0000256" key="3">
    <source>
        <dbReference type="ARBA" id="ARBA00022475"/>
    </source>
</evidence>
<dbReference type="InterPro" id="IPR004705">
    <property type="entry name" value="Cation/H_exchanger_CPA1_bac"/>
</dbReference>
<keyword evidence="13" id="KW-1185">Reference proteome</keyword>
<feature type="transmembrane region" description="Helical" evidence="10">
    <location>
        <begin position="314"/>
        <end position="341"/>
    </location>
</feature>
<feature type="transmembrane region" description="Helical" evidence="10">
    <location>
        <begin position="155"/>
        <end position="177"/>
    </location>
</feature>
<gene>
    <name evidence="12" type="ORF">J2Z22_001238</name>
</gene>
<feature type="transmembrane region" description="Helical" evidence="10">
    <location>
        <begin position="269"/>
        <end position="294"/>
    </location>
</feature>
<dbReference type="Gene3D" id="6.10.140.1330">
    <property type="match status" value="1"/>
</dbReference>
<keyword evidence="3 10" id="KW-1003">Cell membrane</keyword>
<feature type="transmembrane region" description="Helical" evidence="10">
    <location>
        <begin position="113"/>
        <end position="134"/>
    </location>
</feature>
<protein>
    <submittedName>
        <fullName evidence="12">CPA1 family monovalent cation:H+ antiporter</fullName>
    </submittedName>
</protein>
<evidence type="ECO:0000313" key="12">
    <source>
        <dbReference type="EMBL" id="MDT3425719.1"/>
    </source>
</evidence>
<keyword evidence="2 10" id="KW-0813">Transport</keyword>
<organism evidence="12 13">
    <name type="scientific">Paenibacillus forsythiae</name>
    <dbReference type="NCBI Taxonomy" id="365616"/>
    <lineage>
        <taxon>Bacteria</taxon>
        <taxon>Bacillati</taxon>
        <taxon>Bacillota</taxon>
        <taxon>Bacilli</taxon>
        <taxon>Bacillales</taxon>
        <taxon>Paenibacillaceae</taxon>
        <taxon>Paenibacillus</taxon>
    </lineage>
</organism>
<dbReference type="PANTHER" id="PTHR10110:SF86">
    <property type="entry name" value="SODIUM_HYDROGEN EXCHANGER 7"/>
    <property type="match status" value="1"/>
</dbReference>
<evidence type="ECO:0000256" key="2">
    <source>
        <dbReference type="ARBA" id="ARBA00022448"/>
    </source>
</evidence>
<evidence type="ECO:0000256" key="9">
    <source>
        <dbReference type="ARBA" id="ARBA00023201"/>
    </source>
</evidence>
<comment type="caution">
    <text evidence="12">The sequence shown here is derived from an EMBL/GenBank/DDBJ whole genome shotgun (WGS) entry which is preliminary data.</text>
</comment>
<feature type="transmembrane region" description="Helical" evidence="10">
    <location>
        <begin position="46"/>
        <end position="66"/>
    </location>
</feature>
<sequence>METFSTVLVLLALIGISKIVNRFIPFVPVPLIQIGFGVAAAAFPWGIHLTLEPELFFVLFIAPLLFNDGRRTPRAELWNLRAPILLLALGLVFATVLVGGYAIHWMIPSIPVAAAFALAAILSPTDAVAVGALAGRAGRVHLPKSIHRVLEGESLMNDASGLVAFKFAVAAAVTGVFSLPQAIGSFILIAAGGLLAGAVLSFLLIRLSVFIRRLGMEDVTVHVLLQILTPFLIYLVSEELGVSGILAVVAGGIVQAIEKDRTDSPQYKLQLVSASIWSVLLFILNGMVFLILGISIPDVVSVIYRDTAVDNLTVALYVLAITALLIALRFLWVYLFCVWGARFKNRSQPTMRAMAITSVSGVRGAVTLAGAFSIPLVLEDGSPFPERDLIIFLAAGVILTSLLVASVLLPLIARKEEDSREELEQAARSQIMETGMAILRGAMTEGSRAAVVPAAAGLPDALPALPEIQDNRLVRDPEAEYGKRCALKARLTGLQAERRELSGLIAQGVIPPETGQTIMELLDHKEVLLARGLDSQLRLSLGKLARLFTGIFSKLPQGADGVGVLADGSIREARIGMCRAAIDAIQEEMDEDNKDGYGRVAARYGSMIDRLNGQAGNVAEQEDRQLGWKLEAIQEQRDAVQRMFEDGTLGRRATAQLRWFVDELEMSIWED</sequence>
<keyword evidence="4 10" id="KW-0812">Transmembrane</keyword>
<evidence type="ECO:0000256" key="5">
    <source>
        <dbReference type="ARBA" id="ARBA00022989"/>
    </source>
</evidence>
<feature type="transmembrane region" description="Helical" evidence="10">
    <location>
        <begin position="241"/>
        <end position="257"/>
    </location>
</feature>
<dbReference type="Pfam" id="PF00999">
    <property type="entry name" value="Na_H_Exchanger"/>
    <property type="match status" value="1"/>
</dbReference>
<evidence type="ECO:0000259" key="11">
    <source>
        <dbReference type="Pfam" id="PF00999"/>
    </source>
</evidence>
<comment type="subcellular location">
    <subcellularLocation>
        <location evidence="1 10">Cell membrane</location>
        <topology evidence="1 10">Multi-pass membrane protein</topology>
    </subcellularLocation>
</comment>
<comment type="similarity">
    <text evidence="10">Belongs to the monovalent cation:proton antiporter 1 (CPA1) transporter (TC 2.A.36) family.</text>
</comment>
<feature type="transmembrane region" description="Helical" evidence="10">
    <location>
        <begin position="390"/>
        <end position="413"/>
    </location>
</feature>
<proteinExistence type="inferred from homology"/>
<dbReference type="Proteomes" id="UP001248709">
    <property type="component" value="Unassembled WGS sequence"/>
</dbReference>
<dbReference type="EMBL" id="JAUSUY010000004">
    <property type="protein sequence ID" value="MDT3425719.1"/>
    <property type="molecule type" value="Genomic_DNA"/>
</dbReference>
<keyword evidence="10" id="KW-0050">Antiport</keyword>
<dbReference type="RefSeq" id="WP_312000844.1">
    <property type="nucleotide sequence ID" value="NZ_JAUSUY010000004.1"/>
</dbReference>
<dbReference type="PANTHER" id="PTHR10110">
    <property type="entry name" value="SODIUM/HYDROGEN EXCHANGER"/>
    <property type="match status" value="1"/>
</dbReference>
<evidence type="ECO:0000256" key="1">
    <source>
        <dbReference type="ARBA" id="ARBA00004651"/>
    </source>
</evidence>
<evidence type="ECO:0000256" key="4">
    <source>
        <dbReference type="ARBA" id="ARBA00022692"/>
    </source>
</evidence>
<dbReference type="InterPro" id="IPR018422">
    <property type="entry name" value="Cation/H_exchanger_CPA1"/>
</dbReference>
<evidence type="ECO:0000256" key="8">
    <source>
        <dbReference type="ARBA" id="ARBA00023136"/>
    </source>
</evidence>
<accession>A0ABU3H4I4</accession>
<dbReference type="InterPro" id="IPR006153">
    <property type="entry name" value="Cation/H_exchanger_TM"/>
</dbReference>
<feature type="transmembrane region" description="Helical" evidence="10">
    <location>
        <begin position="219"/>
        <end position="235"/>
    </location>
</feature>
<evidence type="ECO:0000313" key="13">
    <source>
        <dbReference type="Proteomes" id="UP001248709"/>
    </source>
</evidence>
<evidence type="ECO:0000256" key="10">
    <source>
        <dbReference type="RuleBase" id="RU366002"/>
    </source>
</evidence>
<keyword evidence="9 10" id="KW-0739">Sodium transport</keyword>
<evidence type="ECO:0000256" key="6">
    <source>
        <dbReference type="ARBA" id="ARBA00023053"/>
    </source>
</evidence>
<keyword evidence="7 10" id="KW-0406">Ion transport</keyword>
<keyword evidence="6 10" id="KW-0915">Sodium</keyword>
<feature type="domain" description="Cation/H+ exchanger transmembrane" evidence="11">
    <location>
        <begin position="10"/>
        <end position="414"/>
    </location>
</feature>
<evidence type="ECO:0000256" key="7">
    <source>
        <dbReference type="ARBA" id="ARBA00023065"/>
    </source>
</evidence>
<feature type="transmembrane region" description="Helical" evidence="10">
    <location>
        <begin position="86"/>
        <end position="107"/>
    </location>
</feature>
<reference evidence="12 13" key="1">
    <citation type="submission" date="2023-07" db="EMBL/GenBank/DDBJ databases">
        <title>Genomic Encyclopedia of Type Strains, Phase IV (KMG-IV): sequencing the most valuable type-strain genomes for metagenomic binning, comparative biology and taxonomic classification.</title>
        <authorList>
            <person name="Goeker M."/>
        </authorList>
    </citation>
    <scope>NUCLEOTIDE SEQUENCE [LARGE SCALE GENOMIC DNA]</scope>
    <source>
        <strain evidence="12 13">T98</strain>
    </source>
</reference>
<feature type="transmembrane region" description="Helical" evidence="10">
    <location>
        <begin position="183"/>
        <end position="207"/>
    </location>
</feature>